<dbReference type="Gene3D" id="3.90.470.20">
    <property type="entry name" value="4'-phosphopantetheinyl transferase domain"/>
    <property type="match status" value="1"/>
</dbReference>
<sequence length="215" mass="23363">MTDTLPPLPAAAAAQLDDQTVHVWHLGNRRAPGRLPLLRILAAYLGVDADELQLTQDAHGRPRLDPRHGAALDFNWSHSGDHALVAIARGIAPGVDVERRRARPRALALARRFFDAAEAAALAALPVDARDDAFLTLWTAKEALLKAHGRGIGYGLQRLRVAAPPQPLQLLRFDGEDVGAWQLQRLDLAPELVAALAWRGSPRKVRAATLLADIE</sequence>
<evidence type="ECO:0000256" key="1">
    <source>
        <dbReference type="ARBA" id="ARBA00010990"/>
    </source>
</evidence>
<dbReference type="EMBL" id="CP170721">
    <property type="protein sequence ID" value="XIA18133.1"/>
    <property type="molecule type" value="Genomic_DNA"/>
</dbReference>
<feature type="domain" description="4'-phosphopantetheinyl transferase" evidence="3">
    <location>
        <begin position="94"/>
        <end position="195"/>
    </location>
</feature>
<name>A0AB74UTR1_9GAMM</name>
<dbReference type="GO" id="GO:0008897">
    <property type="term" value="F:holo-[acyl-carrier-protein] synthase activity"/>
    <property type="evidence" value="ECO:0007669"/>
    <property type="project" value="InterPro"/>
</dbReference>
<dbReference type="GO" id="GO:0019878">
    <property type="term" value="P:lysine biosynthetic process via aminoadipic acid"/>
    <property type="evidence" value="ECO:0007669"/>
    <property type="project" value="TreeGrafter"/>
</dbReference>
<accession>A0AB74UTR1</accession>
<dbReference type="InterPro" id="IPR008278">
    <property type="entry name" value="4-PPantetheinyl_Trfase_dom"/>
</dbReference>
<dbReference type="SUPFAM" id="SSF56214">
    <property type="entry name" value="4'-phosphopantetheinyl transferase"/>
    <property type="match status" value="2"/>
</dbReference>
<dbReference type="GO" id="GO:0005829">
    <property type="term" value="C:cytosol"/>
    <property type="evidence" value="ECO:0007669"/>
    <property type="project" value="TreeGrafter"/>
</dbReference>
<evidence type="ECO:0000313" key="4">
    <source>
        <dbReference type="EMBL" id="XIA18133.1"/>
    </source>
</evidence>
<reference evidence="4" key="1">
    <citation type="submission" date="2024-10" db="EMBL/GenBank/DDBJ databases">
        <authorList>
            <person name="Lesea H.P."/>
            <person name="Kuehl J.V."/>
            <person name="Chandonia J.-M."/>
        </authorList>
    </citation>
    <scope>NUCLEOTIDE SEQUENCE</scope>
    <source>
        <strain evidence="4">FW102-FHT14D07</strain>
    </source>
</reference>
<protein>
    <submittedName>
        <fullName evidence="4">4'-phosphopantetheinyl transferase superfamily protein</fullName>
    </submittedName>
</protein>
<dbReference type="GO" id="GO:0000287">
    <property type="term" value="F:magnesium ion binding"/>
    <property type="evidence" value="ECO:0007669"/>
    <property type="project" value="InterPro"/>
</dbReference>
<proteinExistence type="inferred from homology"/>
<evidence type="ECO:0000256" key="2">
    <source>
        <dbReference type="ARBA" id="ARBA00022679"/>
    </source>
</evidence>
<dbReference type="InterPro" id="IPR050559">
    <property type="entry name" value="P-Pant_transferase_sf"/>
</dbReference>
<gene>
    <name evidence="4" type="ORF">ACFYG5_16440</name>
</gene>
<dbReference type="PANTHER" id="PTHR12215">
    <property type="entry name" value="PHOSPHOPANTETHEINE TRANSFERASE"/>
    <property type="match status" value="1"/>
</dbReference>
<dbReference type="AlphaFoldDB" id="A0AB74UTR1"/>
<dbReference type="PANTHER" id="PTHR12215:SF10">
    <property type="entry name" value="L-AMINOADIPATE-SEMIALDEHYDE DEHYDROGENASE-PHOSPHOPANTETHEINYL TRANSFERASE"/>
    <property type="match status" value="1"/>
</dbReference>
<dbReference type="Pfam" id="PF01648">
    <property type="entry name" value="ACPS"/>
    <property type="match status" value="1"/>
</dbReference>
<comment type="similarity">
    <text evidence="1">Belongs to the P-Pant transferase superfamily. Gsp/Sfp/HetI/AcpT family.</text>
</comment>
<keyword evidence="2 4" id="KW-0808">Transferase</keyword>
<dbReference type="RefSeq" id="WP_395120755.1">
    <property type="nucleotide sequence ID" value="NZ_CP170721.1"/>
</dbReference>
<dbReference type="InterPro" id="IPR037143">
    <property type="entry name" value="4-PPantetheinyl_Trfase_dom_sf"/>
</dbReference>
<evidence type="ECO:0000259" key="3">
    <source>
        <dbReference type="Pfam" id="PF01648"/>
    </source>
</evidence>
<organism evidence="4">
    <name type="scientific">Rhodanobacter sp. FW102-FHT14D07</name>
    <dbReference type="NCBI Taxonomy" id="3351462"/>
    <lineage>
        <taxon>Bacteria</taxon>
        <taxon>Pseudomonadati</taxon>
        <taxon>Pseudomonadota</taxon>
        <taxon>Gammaproteobacteria</taxon>
        <taxon>Lysobacterales</taxon>
        <taxon>Rhodanobacteraceae</taxon>
        <taxon>Rhodanobacter</taxon>
    </lineage>
</organism>